<feature type="binding site" evidence="14">
    <location>
        <position position="57"/>
    </location>
    <ligand>
        <name>ATP</name>
        <dbReference type="ChEBI" id="CHEBI:30616"/>
    </ligand>
</feature>
<dbReference type="PATRIC" id="fig|1423726.3.peg.2864"/>
<dbReference type="Gene3D" id="3.40.50.11030">
    <property type="entry name" value="Threonylcarbamoyl-AMP synthase, C-terminal domain"/>
    <property type="match status" value="1"/>
</dbReference>
<feature type="binding site" evidence="14">
    <location>
        <position position="113"/>
    </location>
    <ligand>
        <name>ATP</name>
        <dbReference type="ChEBI" id="CHEBI:30616"/>
    </ligand>
</feature>
<gene>
    <name evidence="16" type="ORF">FC07_GL002754</name>
</gene>
<dbReference type="PIRSF" id="PIRSF004930">
    <property type="entry name" value="Tln_factor_SUA5"/>
    <property type="match status" value="1"/>
</dbReference>
<evidence type="ECO:0000256" key="1">
    <source>
        <dbReference type="ARBA" id="ARBA00004496"/>
    </source>
</evidence>
<dbReference type="GO" id="GO:0005737">
    <property type="term" value="C:cytoplasm"/>
    <property type="evidence" value="ECO:0007669"/>
    <property type="project" value="UniProtKB-SubCell"/>
</dbReference>
<keyword evidence="8 13" id="KW-0548">Nucleotidyltransferase</keyword>
<dbReference type="PANTHER" id="PTHR17490">
    <property type="entry name" value="SUA5"/>
    <property type="match status" value="1"/>
</dbReference>
<evidence type="ECO:0000313" key="16">
    <source>
        <dbReference type="EMBL" id="KRK39034.1"/>
    </source>
</evidence>
<dbReference type="AlphaFoldDB" id="A0A0R1H6E1"/>
<dbReference type="GO" id="GO:0006450">
    <property type="term" value="P:regulation of translational fidelity"/>
    <property type="evidence" value="ECO:0007669"/>
    <property type="project" value="TreeGrafter"/>
</dbReference>
<dbReference type="GO" id="GO:0003725">
    <property type="term" value="F:double-stranded RNA binding"/>
    <property type="evidence" value="ECO:0007669"/>
    <property type="project" value="UniProtKB-UniRule"/>
</dbReference>
<evidence type="ECO:0000256" key="12">
    <source>
        <dbReference type="ARBA" id="ARBA00048366"/>
    </source>
</evidence>
<dbReference type="GO" id="GO:0008033">
    <property type="term" value="P:tRNA processing"/>
    <property type="evidence" value="ECO:0007669"/>
    <property type="project" value="UniProtKB-KW"/>
</dbReference>
<dbReference type="InterPro" id="IPR010923">
    <property type="entry name" value="T(6)A37_SUA5"/>
</dbReference>
<feature type="binding site" evidence="14">
    <location>
        <position position="62"/>
    </location>
    <ligand>
        <name>L-threonine</name>
        <dbReference type="ChEBI" id="CHEBI:57926"/>
    </ligand>
</feature>
<protein>
    <recommendedName>
        <fullName evidence="4 13">Threonylcarbamoyl-AMP synthase</fullName>
        <shortName evidence="13">TC-AMP synthase</shortName>
        <ecNumber evidence="3 13">2.7.7.87</ecNumber>
    </recommendedName>
    <alternativeName>
        <fullName evidence="11 13">L-threonylcarbamoyladenylate synthase</fullName>
    </alternativeName>
</protein>
<dbReference type="OrthoDB" id="9814580at2"/>
<comment type="subcellular location">
    <subcellularLocation>
        <location evidence="1 13">Cytoplasm</location>
    </subcellularLocation>
</comment>
<evidence type="ECO:0000256" key="8">
    <source>
        <dbReference type="ARBA" id="ARBA00022695"/>
    </source>
</evidence>
<dbReference type="EMBL" id="AZDA01000046">
    <property type="protein sequence ID" value="KRK39034.1"/>
    <property type="molecule type" value="Genomic_DNA"/>
</dbReference>
<dbReference type="NCBIfam" id="TIGR00057">
    <property type="entry name" value="L-threonylcarbamoyladenylate synthase"/>
    <property type="match status" value="1"/>
</dbReference>
<evidence type="ECO:0000256" key="7">
    <source>
        <dbReference type="ARBA" id="ARBA00022694"/>
    </source>
</evidence>
<keyword evidence="10 13" id="KW-0067">ATP-binding</keyword>
<sequence length="350" mass="37296">METKIYTRTQIPEAAAALAAGELVAFPTETVYGLGADATNEAAVKKVYQAKGRPSDNPLILHVADVAAVEAAVADFPDKARQLIKAFWPGSLTLIMTLKPNTFSKTVTGGLSTAAFRNPNNAATLALIKALGRPIVGPSANTSGKPSPTLAKHVYHDLKGKIAGILDDGPTGVGLESTVLDLSTETPVILRPGAVTKADIEAVIGSIENNQHHVAADEIPKAPGMKYKHYAPNAQVVIVPTPAEFQAALDWATAQHQPFGVLATDQQLAQATQVSAANQFSLGDTVETASRALFAGLRYFDLKPEIKLILAEGFPKTGLGVAYMNRLEKSAGQKYFSKDEWLMLYSNYTW</sequence>
<dbReference type="Pfam" id="PF03481">
    <property type="entry name" value="Sua5_C"/>
    <property type="match status" value="1"/>
</dbReference>
<evidence type="ECO:0000256" key="6">
    <source>
        <dbReference type="ARBA" id="ARBA00022679"/>
    </source>
</evidence>
<evidence type="ECO:0000256" key="9">
    <source>
        <dbReference type="ARBA" id="ARBA00022741"/>
    </source>
</evidence>
<dbReference type="RefSeq" id="WP_057904411.1">
    <property type="nucleotide sequence ID" value="NZ_AZDA01000046.1"/>
</dbReference>
<reference evidence="16 17" key="1">
    <citation type="journal article" date="2015" name="Genome Announc.">
        <title>Expanding the biotechnology potential of lactobacilli through comparative genomics of 213 strains and associated genera.</title>
        <authorList>
            <person name="Sun Z."/>
            <person name="Harris H.M."/>
            <person name="McCann A."/>
            <person name="Guo C."/>
            <person name="Argimon S."/>
            <person name="Zhang W."/>
            <person name="Yang X."/>
            <person name="Jeffery I.B."/>
            <person name="Cooney J.C."/>
            <person name="Kagawa T.F."/>
            <person name="Liu W."/>
            <person name="Song Y."/>
            <person name="Salvetti E."/>
            <person name="Wrobel A."/>
            <person name="Rasinkangas P."/>
            <person name="Parkhill J."/>
            <person name="Rea M.C."/>
            <person name="O'Sullivan O."/>
            <person name="Ritari J."/>
            <person name="Douillard F.P."/>
            <person name="Paul Ross R."/>
            <person name="Yang R."/>
            <person name="Briner A.E."/>
            <person name="Felis G.E."/>
            <person name="de Vos W.M."/>
            <person name="Barrangou R."/>
            <person name="Klaenhammer T.R."/>
            <person name="Caufield P.W."/>
            <person name="Cui Y."/>
            <person name="Zhang H."/>
            <person name="O'Toole P.W."/>
        </authorList>
    </citation>
    <scope>NUCLEOTIDE SEQUENCE [LARGE SCALE GENOMIC DNA]</scope>
    <source>
        <strain evidence="16 17">DSM 20003</strain>
    </source>
</reference>
<comment type="caution">
    <text evidence="16">The sequence shown here is derived from an EMBL/GenBank/DDBJ whole genome shotgun (WGS) entry which is preliminary data.</text>
</comment>
<dbReference type="Proteomes" id="UP000051461">
    <property type="component" value="Unassembled WGS sequence"/>
</dbReference>
<dbReference type="EC" id="2.7.7.87" evidence="3 13"/>
<dbReference type="InterPro" id="IPR006070">
    <property type="entry name" value="Sua5-like_dom"/>
</dbReference>
<keyword evidence="5 13" id="KW-0963">Cytoplasm</keyword>
<dbReference type="SUPFAM" id="SSF55821">
    <property type="entry name" value="YrdC/RibB"/>
    <property type="match status" value="1"/>
</dbReference>
<comment type="function">
    <text evidence="13">Required for the formation of a threonylcarbamoyl group on adenosine at position 37 (t(6)A37) in tRNAs that read codons beginning with adenine.</text>
</comment>
<dbReference type="GO" id="GO:0061710">
    <property type="term" value="F:L-threonylcarbamoyladenylate synthase"/>
    <property type="evidence" value="ECO:0007669"/>
    <property type="project" value="UniProtKB-EC"/>
</dbReference>
<comment type="similarity">
    <text evidence="2 13">Belongs to the SUA5 family.</text>
</comment>
<dbReference type="STRING" id="1423726.FC07_GL002754"/>
<dbReference type="GO" id="GO:0005524">
    <property type="term" value="F:ATP binding"/>
    <property type="evidence" value="ECO:0007669"/>
    <property type="project" value="UniProtKB-UniRule"/>
</dbReference>
<evidence type="ECO:0000256" key="13">
    <source>
        <dbReference type="PIRNR" id="PIRNR004930"/>
    </source>
</evidence>
<feature type="binding site" evidence="14">
    <location>
        <position position="53"/>
    </location>
    <ligand>
        <name>ATP</name>
        <dbReference type="ChEBI" id="CHEBI:30616"/>
    </ligand>
</feature>
<feature type="binding site" evidence="14">
    <location>
        <position position="191"/>
    </location>
    <ligand>
        <name>ATP</name>
        <dbReference type="ChEBI" id="CHEBI:30616"/>
    </ligand>
</feature>
<proteinExistence type="inferred from homology"/>
<keyword evidence="7 13" id="KW-0819">tRNA processing</keyword>
<evidence type="ECO:0000256" key="3">
    <source>
        <dbReference type="ARBA" id="ARBA00012584"/>
    </source>
</evidence>
<evidence type="ECO:0000256" key="11">
    <source>
        <dbReference type="ARBA" id="ARBA00029774"/>
    </source>
</evidence>
<feature type="binding site" evidence="14">
    <location>
        <position position="147"/>
    </location>
    <ligand>
        <name>ATP</name>
        <dbReference type="ChEBI" id="CHEBI:30616"/>
    </ligand>
</feature>
<dbReference type="Gene3D" id="3.90.870.10">
    <property type="entry name" value="DHBP synthase"/>
    <property type="match status" value="1"/>
</dbReference>
<evidence type="ECO:0000259" key="15">
    <source>
        <dbReference type="PROSITE" id="PS51163"/>
    </source>
</evidence>
<evidence type="ECO:0000256" key="2">
    <source>
        <dbReference type="ARBA" id="ARBA00007663"/>
    </source>
</evidence>
<dbReference type="InterPro" id="IPR038385">
    <property type="entry name" value="Sua5/YwlC_C"/>
</dbReference>
<keyword evidence="17" id="KW-1185">Reference proteome</keyword>
<evidence type="ECO:0000256" key="14">
    <source>
        <dbReference type="PIRSR" id="PIRSR004930-1"/>
    </source>
</evidence>
<organism evidence="16 17">
    <name type="scientific">Loigolactobacillus bifermentans DSM 20003</name>
    <dbReference type="NCBI Taxonomy" id="1423726"/>
    <lineage>
        <taxon>Bacteria</taxon>
        <taxon>Bacillati</taxon>
        <taxon>Bacillota</taxon>
        <taxon>Bacilli</taxon>
        <taxon>Lactobacillales</taxon>
        <taxon>Lactobacillaceae</taxon>
        <taxon>Loigolactobacillus</taxon>
    </lineage>
</organism>
<feature type="binding site" evidence="14">
    <location>
        <position position="139"/>
    </location>
    <ligand>
        <name>ATP</name>
        <dbReference type="ChEBI" id="CHEBI:30616"/>
    </ligand>
</feature>
<dbReference type="InterPro" id="IPR050156">
    <property type="entry name" value="TC-AMP_synthase_SUA5"/>
</dbReference>
<evidence type="ECO:0000313" key="17">
    <source>
        <dbReference type="Proteomes" id="UP000051461"/>
    </source>
</evidence>
<dbReference type="InterPro" id="IPR017945">
    <property type="entry name" value="DHBP_synth_RibB-like_a/b_dom"/>
</dbReference>
<dbReference type="Pfam" id="PF01300">
    <property type="entry name" value="Sua5_yciO_yrdC"/>
    <property type="match status" value="1"/>
</dbReference>
<keyword evidence="9 13" id="KW-0547">Nucleotide-binding</keyword>
<evidence type="ECO:0000256" key="5">
    <source>
        <dbReference type="ARBA" id="ARBA00022490"/>
    </source>
</evidence>
<feature type="binding site" evidence="14">
    <location>
        <position position="230"/>
    </location>
    <ligand>
        <name>ATP</name>
        <dbReference type="ChEBI" id="CHEBI:30616"/>
    </ligand>
</feature>
<name>A0A0R1H6E1_9LACO</name>
<dbReference type="PANTHER" id="PTHR17490:SF16">
    <property type="entry name" value="THREONYLCARBAMOYL-AMP SYNTHASE"/>
    <property type="match status" value="1"/>
</dbReference>
<accession>A0A0R1H6E1</accession>
<feature type="binding site" evidence="14">
    <location>
        <position position="177"/>
    </location>
    <ligand>
        <name>L-threonine</name>
        <dbReference type="ChEBI" id="CHEBI:57926"/>
    </ligand>
</feature>
<dbReference type="GO" id="GO:0000049">
    <property type="term" value="F:tRNA binding"/>
    <property type="evidence" value="ECO:0007669"/>
    <property type="project" value="TreeGrafter"/>
</dbReference>
<dbReference type="InterPro" id="IPR005145">
    <property type="entry name" value="Sua5_C"/>
</dbReference>
<evidence type="ECO:0000256" key="10">
    <source>
        <dbReference type="ARBA" id="ARBA00022840"/>
    </source>
</evidence>
<feature type="domain" description="YrdC-like" evidence="15">
    <location>
        <begin position="8"/>
        <end position="195"/>
    </location>
</feature>
<keyword evidence="6 13" id="KW-0808">Transferase</keyword>
<comment type="catalytic activity">
    <reaction evidence="12 13">
        <text>L-threonine + hydrogencarbonate + ATP = L-threonylcarbamoyladenylate + diphosphate + H2O</text>
        <dbReference type="Rhea" id="RHEA:36407"/>
        <dbReference type="ChEBI" id="CHEBI:15377"/>
        <dbReference type="ChEBI" id="CHEBI:17544"/>
        <dbReference type="ChEBI" id="CHEBI:30616"/>
        <dbReference type="ChEBI" id="CHEBI:33019"/>
        <dbReference type="ChEBI" id="CHEBI:57926"/>
        <dbReference type="ChEBI" id="CHEBI:73682"/>
        <dbReference type="EC" id="2.7.7.87"/>
    </reaction>
</comment>
<dbReference type="PROSITE" id="PS51163">
    <property type="entry name" value="YRDC"/>
    <property type="match status" value="1"/>
</dbReference>
<feature type="binding site" evidence="14">
    <location>
        <position position="30"/>
    </location>
    <ligand>
        <name>L-threonine</name>
        <dbReference type="ChEBI" id="CHEBI:57926"/>
    </ligand>
</feature>
<evidence type="ECO:0000256" key="4">
    <source>
        <dbReference type="ARBA" id="ARBA00015492"/>
    </source>
</evidence>
<feature type="binding site" evidence="14">
    <location>
        <position position="117"/>
    </location>
    <ligand>
        <name>L-threonine</name>
        <dbReference type="ChEBI" id="CHEBI:57926"/>
    </ligand>
</feature>